<proteinExistence type="predicted"/>
<keyword evidence="3" id="KW-1185">Reference proteome</keyword>
<gene>
    <name evidence="2" type="ORF">F8566_49465</name>
</gene>
<sequence>MSQSPTRVAALSPKVGGGIGAPAATAAGPAAGAAAGTPAGASAGASTAGAARRIVGTVSATASAVRPSSSGGPRAVGPGEAGAGAVGCGAGTGAVAVEVGVGTGSDRPASVTAPGASGTDWNAMRPMSMGWSRVIRPFLKTSVICTGASVRARSEPARTALVTRPMARPVITTTLPTCAPEAPCAPPSIVQVSPSPLAERIVLAPPLTTTTSGW</sequence>
<evidence type="ECO:0000256" key="1">
    <source>
        <dbReference type="SAM" id="MobiDB-lite"/>
    </source>
</evidence>
<name>A0A6H9Y8S5_9ACTN</name>
<protein>
    <submittedName>
        <fullName evidence="2">Uncharacterized protein</fullName>
    </submittedName>
</protein>
<evidence type="ECO:0000313" key="2">
    <source>
        <dbReference type="EMBL" id="KAB2337049.1"/>
    </source>
</evidence>
<dbReference type="EMBL" id="WBMT01000044">
    <property type="protein sequence ID" value="KAB2337049.1"/>
    <property type="molecule type" value="Genomic_DNA"/>
</dbReference>
<feature type="region of interest" description="Disordered" evidence="1">
    <location>
        <begin position="60"/>
        <end position="79"/>
    </location>
</feature>
<accession>A0A6H9Y8S5</accession>
<feature type="compositionally biased region" description="Low complexity" evidence="1">
    <location>
        <begin position="21"/>
        <end position="44"/>
    </location>
</feature>
<comment type="caution">
    <text evidence="2">The sequence shown here is derived from an EMBL/GenBank/DDBJ whole genome shotgun (WGS) entry which is preliminary data.</text>
</comment>
<feature type="compositionally biased region" description="Polar residues" evidence="1">
    <location>
        <begin position="60"/>
        <end position="70"/>
    </location>
</feature>
<dbReference type="Proteomes" id="UP000468735">
    <property type="component" value="Unassembled WGS sequence"/>
</dbReference>
<dbReference type="AlphaFoldDB" id="A0A6H9Y8S5"/>
<feature type="region of interest" description="Disordered" evidence="1">
    <location>
        <begin position="1"/>
        <end position="44"/>
    </location>
</feature>
<evidence type="ECO:0000313" key="3">
    <source>
        <dbReference type="Proteomes" id="UP000468735"/>
    </source>
</evidence>
<organism evidence="2 3">
    <name type="scientific">Actinomadura rudentiformis</name>
    <dbReference type="NCBI Taxonomy" id="359158"/>
    <lineage>
        <taxon>Bacteria</taxon>
        <taxon>Bacillati</taxon>
        <taxon>Actinomycetota</taxon>
        <taxon>Actinomycetes</taxon>
        <taxon>Streptosporangiales</taxon>
        <taxon>Thermomonosporaceae</taxon>
        <taxon>Actinomadura</taxon>
    </lineage>
</organism>
<reference evidence="2 3" key="1">
    <citation type="submission" date="2019-09" db="EMBL/GenBank/DDBJ databases">
        <title>Actinomadura physcomitrii sp. nov., a novel actinomycete isolated from moss [Physcomitrium sphaericum (Ludw) Fuernr].</title>
        <authorList>
            <person name="Zhuang X."/>
            <person name="Liu C."/>
        </authorList>
    </citation>
    <scope>NUCLEOTIDE SEQUENCE [LARGE SCALE GENOMIC DNA]</scope>
    <source>
        <strain evidence="2 3">HMC1</strain>
    </source>
</reference>